<dbReference type="Gene3D" id="3.30.710.10">
    <property type="entry name" value="Potassium Channel Kv1.1, Chain A"/>
    <property type="match status" value="1"/>
</dbReference>
<dbReference type="InterPro" id="IPR000210">
    <property type="entry name" value="BTB/POZ_dom"/>
</dbReference>
<evidence type="ECO:0000259" key="1">
    <source>
        <dbReference type="PROSITE" id="PS50097"/>
    </source>
</evidence>
<gene>
    <name evidence="2" type="ORF">B0H63DRAFT_449748</name>
</gene>
<accession>A0AAE0U046</accession>
<sequence length="195" mass="22122">MAPSVYESLGGFYQNEMFSDLTVICGEKTFKMHRAIVCSQSTALFQSWADNPEPEPLDDYVTEFSHAMFTSLRMYMAAGRSGMPTLKLLARECFNRSIERHVLSSDFRTVVDVVYSLTELSGLFLKESCIRLIAANYNDLDFMKSMQPVMRKHGDLATGVLNYFMLHYSMVSVDEHAHGSAWVALEQKLQSQNDS</sequence>
<reference evidence="2" key="2">
    <citation type="submission" date="2023-06" db="EMBL/GenBank/DDBJ databases">
        <authorList>
            <consortium name="Lawrence Berkeley National Laboratory"/>
            <person name="Haridas S."/>
            <person name="Hensen N."/>
            <person name="Bonometti L."/>
            <person name="Westerberg I."/>
            <person name="Brannstrom I.O."/>
            <person name="Guillou S."/>
            <person name="Cros-Aarteil S."/>
            <person name="Calhoun S."/>
            <person name="Kuo A."/>
            <person name="Mondo S."/>
            <person name="Pangilinan J."/>
            <person name="Riley R."/>
            <person name="LaButti K."/>
            <person name="Andreopoulos B."/>
            <person name="Lipzen A."/>
            <person name="Chen C."/>
            <person name="Yanf M."/>
            <person name="Daum C."/>
            <person name="Ng V."/>
            <person name="Clum A."/>
            <person name="Steindorff A."/>
            <person name="Ohm R."/>
            <person name="Martin F."/>
            <person name="Silar P."/>
            <person name="Natvig D."/>
            <person name="Lalanne C."/>
            <person name="Gautier V."/>
            <person name="Ament-velasquez S.L."/>
            <person name="Kruys A."/>
            <person name="Hutchinson M.I."/>
            <person name="Powell A.J."/>
            <person name="Barry K."/>
            <person name="Miller A.N."/>
            <person name="Grigoriev I.V."/>
            <person name="Debuchy R."/>
            <person name="Gladieux P."/>
            <person name="Thoren M.H."/>
            <person name="Johannesson H."/>
        </authorList>
    </citation>
    <scope>NUCLEOTIDE SEQUENCE</scope>
    <source>
        <strain evidence="2">CBS 232.78</strain>
    </source>
</reference>
<protein>
    <recommendedName>
        <fullName evidence="1">BTB domain-containing protein</fullName>
    </recommendedName>
</protein>
<evidence type="ECO:0000313" key="3">
    <source>
        <dbReference type="Proteomes" id="UP001285441"/>
    </source>
</evidence>
<keyword evidence="3" id="KW-1185">Reference proteome</keyword>
<dbReference type="Proteomes" id="UP001285441">
    <property type="component" value="Unassembled WGS sequence"/>
</dbReference>
<dbReference type="EMBL" id="JAULSW010000004">
    <property type="protein sequence ID" value="KAK3385735.1"/>
    <property type="molecule type" value="Genomic_DNA"/>
</dbReference>
<dbReference type="PANTHER" id="PTHR47843">
    <property type="entry name" value="BTB DOMAIN-CONTAINING PROTEIN-RELATED"/>
    <property type="match status" value="1"/>
</dbReference>
<reference evidence="2" key="1">
    <citation type="journal article" date="2023" name="Mol. Phylogenet. Evol.">
        <title>Genome-scale phylogeny and comparative genomics of the fungal order Sordariales.</title>
        <authorList>
            <person name="Hensen N."/>
            <person name="Bonometti L."/>
            <person name="Westerberg I."/>
            <person name="Brannstrom I.O."/>
            <person name="Guillou S."/>
            <person name="Cros-Aarteil S."/>
            <person name="Calhoun S."/>
            <person name="Haridas S."/>
            <person name="Kuo A."/>
            <person name="Mondo S."/>
            <person name="Pangilinan J."/>
            <person name="Riley R."/>
            <person name="LaButti K."/>
            <person name="Andreopoulos B."/>
            <person name="Lipzen A."/>
            <person name="Chen C."/>
            <person name="Yan M."/>
            <person name="Daum C."/>
            <person name="Ng V."/>
            <person name="Clum A."/>
            <person name="Steindorff A."/>
            <person name="Ohm R.A."/>
            <person name="Martin F."/>
            <person name="Silar P."/>
            <person name="Natvig D.O."/>
            <person name="Lalanne C."/>
            <person name="Gautier V."/>
            <person name="Ament-Velasquez S.L."/>
            <person name="Kruys A."/>
            <person name="Hutchinson M.I."/>
            <person name="Powell A.J."/>
            <person name="Barry K."/>
            <person name="Miller A.N."/>
            <person name="Grigoriev I.V."/>
            <person name="Debuchy R."/>
            <person name="Gladieux P."/>
            <person name="Hiltunen Thoren M."/>
            <person name="Johannesson H."/>
        </authorList>
    </citation>
    <scope>NUCLEOTIDE SEQUENCE</scope>
    <source>
        <strain evidence="2">CBS 232.78</strain>
    </source>
</reference>
<organism evidence="2 3">
    <name type="scientific">Podospora didyma</name>
    <dbReference type="NCBI Taxonomy" id="330526"/>
    <lineage>
        <taxon>Eukaryota</taxon>
        <taxon>Fungi</taxon>
        <taxon>Dikarya</taxon>
        <taxon>Ascomycota</taxon>
        <taxon>Pezizomycotina</taxon>
        <taxon>Sordariomycetes</taxon>
        <taxon>Sordariomycetidae</taxon>
        <taxon>Sordariales</taxon>
        <taxon>Podosporaceae</taxon>
        <taxon>Podospora</taxon>
    </lineage>
</organism>
<dbReference type="AlphaFoldDB" id="A0AAE0U046"/>
<feature type="domain" description="BTB" evidence="1">
    <location>
        <begin position="19"/>
        <end position="85"/>
    </location>
</feature>
<comment type="caution">
    <text evidence="2">The sequence shown here is derived from an EMBL/GenBank/DDBJ whole genome shotgun (WGS) entry which is preliminary data.</text>
</comment>
<proteinExistence type="predicted"/>
<dbReference type="Pfam" id="PF00651">
    <property type="entry name" value="BTB"/>
    <property type="match status" value="1"/>
</dbReference>
<dbReference type="InterPro" id="IPR011333">
    <property type="entry name" value="SKP1/BTB/POZ_sf"/>
</dbReference>
<dbReference type="SUPFAM" id="SSF54695">
    <property type="entry name" value="POZ domain"/>
    <property type="match status" value="1"/>
</dbReference>
<dbReference type="PROSITE" id="PS50097">
    <property type="entry name" value="BTB"/>
    <property type="match status" value="1"/>
</dbReference>
<name>A0AAE0U046_9PEZI</name>
<evidence type="ECO:0000313" key="2">
    <source>
        <dbReference type="EMBL" id="KAK3385735.1"/>
    </source>
</evidence>